<feature type="active site" description="Proton acceptor" evidence="3">
    <location>
        <position position="168"/>
    </location>
</feature>
<dbReference type="CDD" id="cd24041">
    <property type="entry name" value="ASKHA_NBD_AtAPY1-like"/>
    <property type="match status" value="1"/>
</dbReference>
<evidence type="ECO:0000256" key="4">
    <source>
        <dbReference type="PIRSR" id="PIRSR600407-2"/>
    </source>
</evidence>
<evidence type="ECO:0000256" key="2">
    <source>
        <dbReference type="ARBA" id="ARBA00022801"/>
    </source>
</evidence>
<dbReference type="GO" id="GO:0009134">
    <property type="term" value="P:nucleoside diphosphate catabolic process"/>
    <property type="evidence" value="ECO:0007669"/>
    <property type="project" value="TreeGrafter"/>
</dbReference>
<dbReference type="AlphaFoldDB" id="Q76KT9"/>
<feature type="chain" id="PRO_5004286401" evidence="6">
    <location>
        <begin position="22"/>
        <end position="455"/>
    </location>
</feature>
<dbReference type="Gene3D" id="3.30.420.40">
    <property type="match status" value="1"/>
</dbReference>
<evidence type="ECO:0000256" key="1">
    <source>
        <dbReference type="ARBA" id="ARBA00009283"/>
    </source>
</evidence>
<dbReference type="EMBL" id="AB088208">
    <property type="protein sequence ID" value="BAD13519.1"/>
    <property type="molecule type" value="Genomic_DNA"/>
</dbReference>
<name>Q76KT9_PEA</name>
<accession>Q76KT9</accession>
<evidence type="ECO:0000313" key="7">
    <source>
        <dbReference type="EMBL" id="BAD13519.1"/>
    </source>
</evidence>
<sequence length="455" mass="50101">MEFLIKLITFLLFSMPAITSSQYLGNNLLTSRKIFLKQEEISSYAVVFDAGSTGSRIHVYHFNQNLDLLHIGKGVEYYNKITPGLSSYANNPEQAAKSLIPLLEQAEDVVPDDLQPKTPVRLGALAGLRLLNGDASEKILQSVRDMLSNRSTFNVQPDAVSIIDGTQEGSYLWVTVNYALGNLGKKYTKTVGVIDLGGGSVQMAYAVSKKTAKNAPKVADGDDPYIKKVVLKGIPYDLYVHSYLHFGREASRAEILKLTPRSPNPCLLAGFNGIYTYSGREFKATAYTFGATFNKCKNTIRKALKLNYPCPYQNCTFGGIWNGGGGNGQKTLVASSSFFYLPEDAGMVDASTPNFILRPVDIETKAKEACALNFEDAKSTYPFLDKKNVASYVCMDLIYQYVLLVDGFGLDPLQKITSGKEIEYQDAIVEAAWPLGNAVEAISALPKFERLMYFV</sequence>
<dbReference type="GO" id="GO:0016020">
    <property type="term" value="C:membrane"/>
    <property type="evidence" value="ECO:0007669"/>
    <property type="project" value="TreeGrafter"/>
</dbReference>
<protein>
    <submittedName>
        <fullName evidence="7">Apyrase</fullName>
    </submittedName>
</protein>
<dbReference type="SMR" id="Q76KT9"/>
<dbReference type="GO" id="GO:0017110">
    <property type="term" value="F:nucleoside diphosphate phosphatase activity"/>
    <property type="evidence" value="ECO:0007669"/>
    <property type="project" value="TreeGrafter"/>
</dbReference>
<dbReference type="Gene3D" id="3.30.420.150">
    <property type="entry name" value="Exopolyphosphatase. Domain 2"/>
    <property type="match status" value="1"/>
</dbReference>
<keyword evidence="4" id="KW-0067">ATP-binding</keyword>
<keyword evidence="4" id="KW-0547">Nucleotide-binding</keyword>
<organism evidence="7">
    <name type="scientific">Pisum sativum</name>
    <name type="common">Garden pea</name>
    <name type="synonym">Lathyrus oleraceus</name>
    <dbReference type="NCBI Taxonomy" id="3888"/>
    <lineage>
        <taxon>Eukaryota</taxon>
        <taxon>Viridiplantae</taxon>
        <taxon>Streptophyta</taxon>
        <taxon>Embryophyta</taxon>
        <taxon>Tracheophyta</taxon>
        <taxon>Spermatophyta</taxon>
        <taxon>Magnoliopsida</taxon>
        <taxon>eudicotyledons</taxon>
        <taxon>Gunneridae</taxon>
        <taxon>Pentapetalae</taxon>
        <taxon>rosids</taxon>
        <taxon>fabids</taxon>
        <taxon>Fabales</taxon>
        <taxon>Fabaceae</taxon>
        <taxon>Papilionoideae</taxon>
        <taxon>50 kb inversion clade</taxon>
        <taxon>NPAAA clade</taxon>
        <taxon>Hologalegina</taxon>
        <taxon>IRL clade</taxon>
        <taxon>Fabeae</taxon>
        <taxon>Lathyrus</taxon>
    </lineage>
</organism>
<reference evidence="7" key="1">
    <citation type="submission" date="2002-07" db="EMBL/GenBank/DDBJ databases">
        <title>Genomic DNA sequence of apyrase from Pisum sativum.</title>
        <authorList>
            <person name="Abe S."/>
            <person name="Sugawara T."/>
        </authorList>
    </citation>
    <scope>NUCLEOTIDE SEQUENCE</scope>
    <source>
        <strain evidence="7">Oranda oosaya endou</strain>
        <tissue evidence="7">Dark grown root</tissue>
    </source>
</reference>
<dbReference type="Pfam" id="PF01150">
    <property type="entry name" value="GDA1_CD39"/>
    <property type="match status" value="1"/>
</dbReference>
<dbReference type="PROSITE" id="PS01238">
    <property type="entry name" value="GDA1_CD39_NTPASE"/>
    <property type="match status" value="1"/>
</dbReference>
<comment type="similarity">
    <text evidence="1 5">Belongs to the GDA1/CD39 NTPase family.</text>
</comment>
<dbReference type="PANTHER" id="PTHR11782">
    <property type="entry name" value="ADENOSINE/GUANOSINE DIPHOSPHATASE"/>
    <property type="match status" value="1"/>
</dbReference>
<dbReference type="InterPro" id="IPR000407">
    <property type="entry name" value="GDA1_CD39_NTPase"/>
</dbReference>
<evidence type="ECO:0000256" key="5">
    <source>
        <dbReference type="RuleBase" id="RU003833"/>
    </source>
</evidence>
<feature type="signal peptide" evidence="6">
    <location>
        <begin position="1"/>
        <end position="21"/>
    </location>
</feature>
<proteinExistence type="inferred from homology"/>
<dbReference type="FunFam" id="3.30.420.150:FF:000008">
    <property type="entry name" value="Apyrase 1"/>
    <property type="match status" value="1"/>
</dbReference>
<keyword evidence="6" id="KW-0732">Signal</keyword>
<dbReference type="GO" id="GO:0005524">
    <property type="term" value="F:ATP binding"/>
    <property type="evidence" value="ECO:0007669"/>
    <property type="project" value="UniProtKB-KW"/>
</dbReference>
<evidence type="ECO:0000256" key="3">
    <source>
        <dbReference type="PIRSR" id="PIRSR600407-1"/>
    </source>
</evidence>
<dbReference type="PANTHER" id="PTHR11782:SF80">
    <property type="entry name" value="GDA1_CD39 NUCLEOSIDE PHOSPHATASE FAMILY PROTEIN"/>
    <property type="match status" value="1"/>
</dbReference>
<evidence type="ECO:0000256" key="6">
    <source>
        <dbReference type="SAM" id="SignalP"/>
    </source>
</evidence>
<feature type="binding site" evidence="4">
    <location>
        <begin position="198"/>
        <end position="202"/>
    </location>
    <ligand>
        <name>ATP</name>
        <dbReference type="ChEBI" id="CHEBI:30616"/>
    </ligand>
</feature>
<keyword evidence="2 5" id="KW-0378">Hydrolase</keyword>